<dbReference type="GO" id="GO:0016757">
    <property type="term" value="F:glycosyltransferase activity"/>
    <property type="evidence" value="ECO:0007669"/>
    <property type="project" value="InterPro"/>
</dbReference>
<feature type="domain" description="Glycosyltransferase subfamily 4-like N-terminal" evidence="2">
    <location>
        <begin position="13"/>
        <end position="176"/>
    </location>
</feature>
<accession>A0A7X2G3T3</accession>
<dbReference type="InterPro" id="IPR050194">
    <property type="entry name" value="Glycosyltransferase_grp1"/>
</dbReference>
<dbReference type="Pfam" id="PF13439">
    <property type="entry name" value="Glyco_transf_4"/>
    <property type="match status" value="1"/>
</dbReference>
<feature type="domain" description="Glycosyl transferase family 1" evidence="1">
    <location>
        <begin position="187"/>
        <end position="334"/>
    </location>
</feature>
<dbReference type="Gene3D" id="3.40.50.2000">
    <property type="entry name" value="Glycogen Phosphorylase B"/>
    <property type="match status" value="2"/>
</dbReference>
<protein>
    <submittedName>
        <fullName evidence="3">Glycosyltransferase</fullName>
    </submittedName>
</protein>
<name>A0A7X2G3T3_LIMRT</name>
<organism evidence="3 4">
    <name type="scientific">Limosilactobacillus reuteri</name>
    <name type="common">Lactobacillus reuteri</name>
    <dbReference type="NCBI Taxonomy" id="1598"/>
    <lineage>
        <taxon>Bacteria</taxon>
        <taxon>Bacillati</taxon>
        <taxon>Bacillota</taxon>
        <taxon>Bacilli</taxon>
        <taxon>Lactobacillales</taxon>
        <taxon>Lactobacillaceae</taxon>
        <taxon>Limosilactobacillus</taxon>
    </lineage>
</organism>
<dbReference type="PANTHER" id="PTHR45947">
    <property type="entry name" value="SULFOQUINOVOSYL TRANSFERASE SQD2"/>
    <property type="match status" value="1"/>
</dbReference>
<dbReference type="PANTHER" id="PTHR45947:SF3">
    <property type="entry name" value="SULFOQUINOVOSYL TRANSFERASE SQD2"/>
    <property type="match status" value="1"/>
</dbReference>
<dbReference type="InterPro" id="IPR028098">
    <property type="entry name" value="Glyco_trans_4-like_N"/>
</dbReference>
<evidence type="ECO:0000259" key="1">
    <source>
        <dbReference type="Pfam" id="PF00534"/>
    </source>
</evidence>
<keyword evidence="3" id="KW-0808">Transferase</keyword>
<gene>
    <name evidence="3" type="ORF">GIX76_09315</name>
</gene>
<dbReference type="AlphaFoldDB" id="A0A7X2G3T3"/>
<evidence type="ECO:0000259" key="2">
    <source>
        <dbReference type="Pfam" id="PF13439"/>
    </source>
</evidence>
<dbReference type="SUPFAM" id="SSF53756">
    <property type="entry name" value="UDP-Glycosyltransferase/glycogen phosphorylase"/>
    <property type="match status" value="1"/>
</dbReference>
<reference evidence="3 4" key="1">
    <citation type="submission" date="2019-11" db="EMBL/GenBank/DDBJ databases">
        <title>Draft genome sequence of 12 host-associated Lactobacillus reuteri rodent strains.</title>
        <authorList>
            <person name="Zhang S."/>
            <person name="Ozcam M."/>
            <person name="Van Pijkeren J.P."/>
        </authorList>
    </citation>
    <scope>NUCLEOTIDE SEQUENCE [LARGE SCALE GENOMIC DNA]</scope>
    <source>
        <strain evidence="3 4">N4I</strain>
    </source>
</reference>
<evidence type="ECO:0000313" key="3">
    <source>
        <dbReference type="EMBL" id="MRG90171.1"/>
    </source>
</evidence>
<comment type="caution">
    <text evidence="3">The sequence shown here is derived from an EMBL/GenBank/DDBJ whole genome shotgun (WGS) entry which is preliminary data.</text>
</comment>
<dbReference type="Proteomes" id="UP000460207">
    <property type="component" value="Unassembled WGS sequence"/>
</dbReference>
<sequence>MKKILFVVEAMGGGVFTYIVDMANELSKNYDVSIAYGLRKQTPKDYKSYFNPSVNLIHVRNFTRSVDIKKDLAALFEIKDIENRIKPDIIHLNSSKAGVLGRIAFKNFKGPVFYTPHGYSFLMKNVSTYKRKVYYYLEKFCASFTGITIACSYGEYLAAKKITNKVTYVNNGINIDEVNSFLDRIPTKKKNILTIGTLGRISTQKNPTLFNKIAKAFPSLKFKWIGDGELRSTLTSSNIEITGWLNRKDALKELNSIDIFILPSLWEGLPISLLEAMYLRKICIVSNIAGNNNVISNNINGFICEDIQEYISIINLVKHDINSKQLLELKKNAYENIIKEYNTKIMAKKYSKIYEDNSRR</sequence>
<dbReference type="InterPro" id="IPR001296">
    <property type="entry name" value="Glyco_trans_1"/>
</dbReference>
<evidence type="ECO:0000313" key="4">
    <source>
        <dbReference type="Proteomes" id="UP000460207"/>
    </source>
</evidence>
<proteinExistence type="predicted"/>
<dbReference type="Pfam" id="PF00534">
    <property type="entry name" value="Glycos_transf_1"/>
    <property type="match status" value="1"/>
</dbReference>
<dbReference type="RefSeq" id="WP_086141690.1">
    <property type="nucleotide sequence ID" value="NZ_MIMS01000078.1"/>
</dbReference>
<dbReference type="EMBL" id="WJND01000021">
    <property type="protein sequence ID" value="MRG90171.1"/>
    <property type="molecule type" value="Genomic_DNA"/>
</dbReference>